<evidence type="ECO:0000256" key="1">
    <source>
        <dbReference type="ARBA" id="ARBA00004141"/>
    </source>
</evidence>
<reference evidence="10 11" key="1">
    <citation type="submission" date="2019-05" db="EMBL/GenBank/DDBJ databases">
        <title>Mikania micrantha, genome provides insights into the molecular mechanism of rapid growth.</title>
        <authorList>
            <person name="Liu B."/>
        </authorList>
    </citation>
    <scope>NUCLEOTIDE SEQUENCE [LARGE SCALE GENOMIC DNA]</scope>
    <source>
        <strain evidence="10">NLD-2019</strain>
        <tissue evidence="10">Leaf</tissue>
    </source>
</reference>
<dbReference type="PANTHER" id="PTHR31086">
    <property type="entry name" value="ALUMINUM-ACTIVATED MALATE TRANSPORTER 10"/>
    <property type="match status" value="1"/>
</dbReference>
<keyword evidence="11" id="KW-1185">Reference proteome</keyword>
<keyword evidence="5 9" id="KW-1133">Transmembrane helix</keyword>
<evidence type="ECO:0000256" key="4">
    <source>
        <dbReference type="ARBA" id="ARBA00022692"/>
    </source>
</evidence>
<dbReference type="OrthoDB" id="68611at2759"/>
<feature type="transmembrane region" description="Helical" evidence="9">
    <location>
        <begin position="80"/>
        <end position="100"/>
    </location>
</feature>
<proteinExistence type="inferred from homology"/>
<keyword evidence="6" id="KW-0406">Ion transport</keyword>
<comment type="caution">
    <text evidence="10">The sequence shown here is derived from an EMBL/GenBank/DDBJ whole genome shotgun (WGS) entry which is preliminary data.</text>
</comment>
<evidence type="ECO:0000256" key="7">
    <source>
        <dbReference type="ARBA" id="ARBA00023136"/>
    </source>
</evidence>
<gene>
    <name evidence="10" type="ORF">E3N88_42084</name>
</gene>
<evidence type="ECO:0000256" key="5">
    <source>
        <dbReference type="ARBA" id="ARBA00022989"/>
    </source>
</evidence>
<dbReference type="EMBL" id="SZYD01000284">
    <property type="protein sequence ID" value="KAD1969849.1"/>
    <property type="molecule type" value="Genomic_DNA"/>
</dbReference>
<evidence type="ECO:0000256" key="2">
    <source>
        <dbReference type="ARBA" id="ARBA00007079"/>
    </source>
</evidence>
<keyword evidence="7 9" id="KW-0472">Membrane</keyword>
<keyword evidence="3" id="KW-0813">Transport</keyword>
<feature type="transmembrane region" description="Helical" evidence="9">
    <location>
        <begin position="106"/>
        <end position="125"/>
    </location>
</feature>
<evidence type="ECO:0000256" key="3">
    <source>
        <dbReference type="ARBA" id="ARBA00022448"/>
    </source>
</evidence>
<accession>A0A5N6LIR5</accession>
<dbReference type="GO" id="GO:0034220">
    <property type="term" value="P:monoatomic ion transmembrane transport"/>
    <property type="evidence" value="ECO:0007669"/>
    <property type="project" value="UniProtKB-KW"/>
</dbReference>
<dbReference type="InterPro" id="IPR020966">
    <property type="entry name" value="ALMT"/>
</dbReference>
<evidence type="ECO:0000256" key="8">
    <source>
        <dbReference type="ARBA" id="ARBA00023303"/>
    </source>
</evidence>
<dbReference type="Pfam" id="PF11744">
    <property type="entry name" value="ALMT"/>
    <property type="match status" value="1"/>
</dbReference>
<dbReference type="GO" id="GO:0015743">
    <property type="term" value="P:malate transport"/>
    <property type="evidence" value="ECO:0007669"/>
    <property type="project" value="InterPro"/>
</dbReference>
<feature type="transmembrane region" description="Helical" evidence="9">
    <location>
        <begin position="164"/>
        <end position="186"/>
    </location>
</feature>
<keyword evidence="4 9" id="KW-0812">Transmembrane</keyword>
<dbReference type="GO" id="GO:0016020">
    <property type="term" value="C:membrane"/>
    <property type="evidence" value="ECO:0007669"/>
    <property type="project" value="UniProtKB-SubCell"/>
</dbReference>
<evidence type="ECO:0000256" key="9">
    <source>
        <dbReference type="SAM" id="Phobius"/>
    </source>
</evidence>
<dbReference type="AlphaFoldDB" id="A0A5N6LIR5"/>
<evidence type="ECO:0000313" key="10">
    <source>
        <dbReference type="EMBL" id="KAD1969849.1"/>
    </source>
</evidence>
<protein>
    <recommendedName>
        <fullName evidence="12">Aluminum-activated malate transporter</fullName>
    </recommendedName>
</protein>
<sequence>MQALILNFVTTIEKLVIDDPRRIVHSFKVALAITLVSTVYYLKPLYKDMGDASLWAVMTVVVVFEYTAGATLCKGMNRGLATLLGGALGIGAKYLASLSGPKAEPIVLGCIIFLLAASATFSRFIPHIKKRYDYGVMIFILTFSLVAVSGYRVDKIIELAYQRLSTIIIGCATCIIISICVCPVWAGEDLHNLVVSNLEKLASFLEAGFGGQIPFEGDGVNSSNEPDKSSCLVAYKSVLNSKAAEESLANFAWWEPGHGKFGLYHPWKQYLKIGVASRQCGSHIEALNGYLDANFQISSELRKRVEEPCIKMCSEAGTTLKELANSMKSFSCPLKSTMHLQTCKEAVDEVNAMLKASFVGEFDILEITPIIRVVSMLIEIVKCVETIHVAIEELSEQAHFKMLLGDDEKPQVHHDGGAVACLDDHDNQEDNDFVKVIIHKIPSESLEIEIIGDKKPFEKQLVCSHCPKHMDVDGY</sequence>
<feature type="transmembrane region" description="Helical" evidence="9">
    <location>
        <begin position="54"/>
        <end position="73"/>
    </location>
</feature>
<name>A0A5N6LIR5_9ASTR</name>
<evidence type="ECO:0008006" key="12">
    <source>
        <dbReference type="Google" id="ProtNLM"/>
    </source>
</evidence>
<dbReference type="Proteomes" id="UP000326396">
    <property type="component" value="Unassembled WGS sequence"/>
</dbReference>
<evidence type="ECO:0000313" key="11">
    <source>
        <dbReference type="Proteomes" id="UP000326396"/>
    </source>
</evidence>
<comment type="similarity">
    <text evidence="2">Belongs to the aromatic acid exporter (TC 2.A.85) family.</text>
</comment>
<organism evidence="10 11">
    <name type="scientific">Mikania micrantha</name>
    <name type="common">bitter vine</name>
    <dbReference type="NCBI Taxonomy" id="192012"/>
    <lineage>
        <taxon>Eukaryota</taxon>
        <taxon>Viridiplantae</taxon>
        <taxon>Streptophyta</taxon>
        <taxon>Embryophyta</taxon>
        <taxon>Tracheophyta</taxon>
        <taxon>Spermatophyta</taxon>
        <taxon>Magnoliopsida</taxon>
        <taxon>eudicotyledons</taxon>
        <taxon>Gunneridae</taxon>
        <taxon>Pentapetalae</taxon>
        <taxon>asterids</taxon>
        <taxon>campanulids</taxon>
        <taxon>Asterales</taxon>
        <taxon>Asteraceae</taxon>
        <taxon>Asteroideae</taxon>
        <taxon>Heliantheae alliance</taxon>
        <taxon>Eupatorieae</taxon>
        <taxon>Mikania</taxon>
    </lineage>
</organism>
<evidence type="ECO:0000256" key="6">
    <source>
        <dbReference type="ARBA" id="ARBA00023065"/>
    </source>
</evidence>
<keyword evidence="8" id="KW-0407">Ion channel</keyword>
<comment type="subcellular location">
    <subcellularLocation>
        <location evidence="1">Membrane</location>
        <topology evidence="1">Multi-pass membrane protein</topology>
    </subcellularLocation>
</comment>
<feature type="transmembrane region" description="Helical" evidence="9">
    <location>
        <begin position="23"/>
        <end position="42"/>
    </location>
</feature>
<feature type="transmembrane region" description="Helical" evidence="9">
    <location>
        <begin position="132"/>
        <end position="152"/>
    </location>
</feature>